<dbReference type="Proteomes" id="UP000264071">
    <property type="component" value="Unassembled WGS sequence"/>
</dbReference>
<evidence type="ECO:0000313" key="2">
    <source>
        <dbReference type="EMBL" id="HCT57710.1"/>
    </source>
</evidence>
<dbReference type="SUPFAM" id="SSF55961">
    <property type="entry name" value="Bet v1-like"/>
    <property type="match status" value="1"/>
</dbReference>
<dbReference type="InterPro" id="IPR023393">
    <property type="entry name" value="START-like_dom_sf"/>
</dbReference>
<organism evidence="2 3">
    <name type="scientific">Gemmatimonas aurantiaca</name>
    <dbReference type="NCBI Taxonomy" id="173480"/>
    <lineage>
        <taxon>Bacteria</taxon>
        <taxon>Pseudomonadati</taxon>
        <taxon>Gemmatimonadota</taxon>
        <taxon>Gemmatimonadia</taxon>
        <taxon>Gemmatimonadales</taxon>
        <taxon>Gemmatimonadaceae</taxon>
        <taxon>Gemmatimonas</taxon>
    </lineage>
</organism>
<gene>
    <name evidence="2" type="ORF">DGD08_10970</name>
</gene>
<dbReference type="EMBL" id="DPIY01000010">
    <property type="protein sequence ID" value="HCT57710.1"/>
    <property type="molecule type" value="Genomic_DNA"/>
</dbReference>
<name>A0A3D4V9A3_9BACT</name>
<feature type="region of interest" description="Disordered" evidence="1">
    <location>
        <begin position="172"/>
        <end position="204"/>
    </location>
</feature>
<reference evidence="2 3" key="1">
    <citation type="journal article" date="2018" name="Nat. Biotechnol.">
        <title>A standardized bacterial taxonomy based on genome phylogeny substantially revises the tree of life.</title>
        <authorList>
            <person name="Parks D.H."/>
            <person name="Chuvochina M."/>
            <person name="Waite D.W."/>
            <person name="Rinke C."/>
            <person name="Skarshewski A."/>
            <person name="Chaumeil P.A."/>
            <person name="Hugenholtz P."/>
        </authorList>
    </citation>
    <scope>NUCLEOTIDE SEQUENCE [LARGE SCALE GENOMIC DNA]</scope>
    <source>
        <strain evidence="2">UBA8844</strain>
    </source>
</reference>
<sequence>MVRKVLLVVLLLVVALLGFATTKPDSFSVERSIDIAAPPERVHAQINDFHAWEAWSPWAKLDTTMAATYSGPAAGVGATYEWKGNSSVGAGRMEITSSTPPTSVAVKLDFLEPIEGHNVTTFTLAPAGNGTNVRWLMEGPANFMTKLMMTVTSMDRMIGPDFEKGLRQLKAVAESAPAAPPAPAAADSAPAATTTSPVVGPPTP</sequence>
<feature type="compositionally biased region" description="Low complexity" evidence="1">
    <location>
        <begin position="184"/>
        <end position="198"/>
    </location>
</feature>
<dbReference type="AlphaFoldDB" id="A0A3D4V9A3"/>
<dbReference type="OMA" id="AWSPWAK"/>
<proteinExistence type="predicted"/>
<evidence type="ECO:0000256" key="1">
    <source>
        <dbReference type="SAM" id="MobiDB-lite"/>
    </source>
</evidence>
<accession>A0A3D4V9A3</accession>
<evidence type="ECO:0000313" key="3">
    <source>
        <dbReference type="Proteomes" id="UP000264071"/>
    </source>
</evidence>
<protein>
    <submittedName>
        <fullName evidence="2">Polyketide cyclase</fullName>
    </submittedName>
</protein>
<dbReference type="Gene3D" id="3.30.530.20">
    <property type="match status" value="1"/>
</dbReference>
<dbReference type="CDD" id="cd07818">
    <property type="entry name" value="SRPBCC_1"/>
    <property type="match status" value="1"/>
</dbReference>
<comment type="caution">
    <text evidence="2">The sequence shown here is derived from an EMBL/GenBank/DDBJ whole genome shotgun (WGS) entry which is preliminary data.</text>
</comment>
<dbReference type="Pfam" id="PF10604">
    <property type="entry name" value="Polyketide_cyc2"/>
    <property type="match status" value="1"/>
</dbReference>
<dbReference type="InterPro" id="IPR019587">
    <property type="entry name" value="Polyketide_cyclase/dehydratase"/>
</dbReference>